<evidence type="ECO:0000256" key="3">
    <source>
        <dbReference type="SAM" id="SignalP"/>
    </source>
</evidence>
<feature type="region of interest" description="Disordered" evidence="2">
    <location>
        <begin position="415"/>
        <end position="533"/>
    </location>
</feature>
<dbReference type="SUPFAM" id="SSF53098">
    <property type="entry name" value="Ribonuclease H-like"/>
    <property type="match status" value="1"/>
</dbReference>
<protein>
    <recommendedName>
        <fullName evidence="4">DNA polymerase delta/zeta catalytic subunit N-terminal domain-containing protein</fullName>
    </recommendedName>
</protein>
<keyword evidence="3" id="KW-0732">Signal</keyword>
<evidence type="ECO:0000313" key="5">
    <source>
        <dbReference type="EMBL" id="KAK5853401.1"/>
    </source>
</evidence>
<dbReference type="PANTHER" id="PTHR45812">
    <property type="entry name" value="DNA POLYMERASE ZETA CATALYTIC SUBUNIT"/>
    <property type="match status" value="1"/>
</dbReference>
<dbReference type="InterPro" id="IPR012337">
    <property type="entry name" value="RNaseH-like_sf"/>
</dbReference>
<dbReference type="FunFam" id="3.30.342.10:FF:000002">
    <property type="entry name" value="DNA polymerase zeta catalytic subunit isoform X1"/>
    <property type="match status" value="1"/>
</dbReference>
<feature type="signal peptide" evidence="3">
    <location>
        <begin position="1"/>
        <end position="22"/>
    </location>
</feature>
<feature type="compositionally biased region" description="Polar residues" evidence="2">
    <location>
        <begin position="417"/>
        <end position="426"/>
    </location>
</feature>
<dbReference type="AlphaFoldDB" id="A0AAN7X2M9"/>
<sequence>MVTHCLGLFLWRFFNFSYHSLGQKTCLHLHGVFPYIYVPYDGYGQQPERYLRQVAFSIDRALNVAMGNPASSNQHVFKVVLVSGMPFYGYHSNEKRFMKIYLYNPHMVKRVCELLQSGAVMNKIYQPHEGHIPYLLQLFIDFNLYGMNLVNLGAVKFRTAHPKGDAAAAPHRQTPSVSPLKSPCTSKLNDSTLGGTFVRWEENALPCSLMLDEVERQSTCELEVDAVAADVLNRLEIENQIGRNPGLQAIWEDEKQRRREKNQESQIETPESQDRGFVTSTESEKIFMKRVQEILKENDFDVTQAASVSDREDQEYLLNEMTLHSAHRSPEALSCTPANAVEMHRSSQPEPVRSSCKVPEEAVVDEEAILSLLENSQTFLPLSQTSSHSPLLDSSQDQAFIELLAGLENDGFCRTPVRQNPQSQSLPGARSYDCNSDEEEAEPEMEKDEAELSVIMSQRWDNEPPEHPHIPRHGVREPEEGFSDEQHESSDEDMDWSGNNSLFANLSIPQVDGAADESSDSSLTDSGSRTQSSHIVTENMLGKRNPFSGDKGCLEPPSSAKILLEYKHPEHRPIHVLDTEQPLDKHFQSKSTQDGISECSTGFKFNKEIPYILPVKHPILCKLPNNPEVSPICLDKQDILPLYTYDKKTSLALDKTDLESFPYGNGKVTKNGKKYGSIKNVETNCLSILQNHRTFSLCYSELRNCSTKTELELSQKDSKSPVLRNISSTPLPLVEESFLVLRGRKCARTVRREMLVNSKSGTRTIRKIRLRGL</sequence>
<feature type="compositionally biased region" description="Polar residues" evidence="2">
    <location>
        <begin position="497"/>
        <end position="508"/>
    </location>
</feature>
<feature type="compositionally biased region" description="Acidic residues" evidence="2">
    <location>
        <begin position="435"/>
        <end position="451"/>
    </location>
</feature>
<dbReference type="Pfam" id="PF24055">
    <property type="entry name" value="POL3_N"/>
    <property type="match status" value="1"/>
</dbReference>
<feature type="region of interest" description="Disordered" evidence="2">
    <location>
        <begin position="253"/>
        <end position="278"/>
    </location>
</feature>
<reference evidence="5 6" key="2">
    <citation type="journal article" date="2023" name="Mol. Biol. Evol.">
        <title>Genomics of Secondarily Temperate Adaptation in the Only Non-Antarctic Icefish.</title>
        <authorList>
            <person name="Rivera-Colon A.G."/>
            <person name="Rayamajhi N."/>
            <person name="Minhas B.F."/>
            <person name="Madrigal G."/>
            <person name="Bilyk K.T."/>
            <person name="Yoon V."/>
            <person name="Hune M."/>
            <person name="Gregory S."/>
            <person name="Cheng C.H.C."/>
            <person name="Catchen J.M."/>
        </authorList>
    </citation>
    <scope>NUCLEOTIDE SEQUENCE [LARGE SCALE GENOMIC DNA]</scope>
    <source>
        <strain evidence="5">JMC-PN-2008</strain>
    </source>
</reference>
<evidence type="ECO:0000313" key="6">
    <source>
        <dbReference type="Proteomes" id="UP001346869"/>
    </source>
</evidence>
<proteinExistence type="predicted"/>
<feature type="compositionally biased region" description="Basic and acidic residues" evidence="2">
    <location>
        <begin position="253"/>
        <end position="263"/>
    </location>
</feature>
<feature type="region of interest" description="Disordered" evidence="2">
    <location>
        <begin position="165"/>
        <end position="185"/>
    </location>
</feature>
<comment type="caution">
    <text evidence="5">The sequence shown here is derived from an EMBL/GenBank/DDBJ whole genome shotgun (WGS) entry which is preliminary data.</text>
</comment>
<dbReference type="GO" id="GO:0042276">
    <property type="term" value="P:error-prone translesion synthesis"/>
    <property type="evidence" value="ECO:0007669"/>
    <property type="project" value="TreeGrafter"/>
</dbReference>
<dbReference type="InterPro" id="IPR056435">
    <property type="entry name" value="DPOD/Z_N"/>
</dbReference>
<dbReference type="GO" id="GO:0003887">
    <property type="term" value="F:DNA-directed DNA polymerase activity"/>
    <property type="evidence" value="ECO:0007669"/>
    <property type="project" value="UniProtKB-EC"/>
</dbReference>
<dbReference type="EMBL" id="JAUZQC010000020">
    <property type="protein sequence ID" value="KAK5853401.1"/>
    <property type="molecule type" value="Genomic_DNA"/>
</dbReference>
<feature type="compositionally biased region" description="Polar residues" evidence="2">
    <location>
        <begin position="173"/>
        <end position="185"/>
    </location>
</feature>
<gene>
    <name evidence="5" type="ORF">PBY51_007189</name>
</gene>
<evidence type="ECO:0000259" key="4">
    <source>
        <dbReference type="Pfam" id="PF24055"/>
    </source>
</evidence>
<dbReference type="Proteomes" id="UP001346869">
    <property type="component" value="Unassembled WGS sequence"/>
</dbReference>
<reference evidence="5 6" key="1">
    <citation type="journal article" date="2023" name="Genes (Basel)">
        <title>Chromosome-Level Genome Assembly and Circadian Gene Repertoire of the Patagonia Blennie Eleginops maclovinus-The Closest Ancestral Proxy of Antarctic Cryonotothenioids.</title>
        <authorList>
            <person name="Cheng C.C."/>
            <person name="Rivera-Colon A.G."/>
            <person name="Minhas B.F."/>
            <person name="Wilson L."/>
            <person name="Rayamajhi N."/>
            <person name="Vargas-Chacoff L."/>
            <person name="Catchen J.M."/>
        </authorList>
    </citation>
    <scope>NUCLEOTIDE SEQUENCE [LARGE SCALE GENOMIC DNA]</scope>
    <source>
        <strain evidence="5">JMC-PN-2008</strain>
    </source>
</reference>
<feature type="chain" id="PRO_5042946587" description="DNA polymerase delta/zeta catalytic subunit N-terminal domain-containing protein" evidence="3">
    <location>
        <begin position="23"/>
        <end position="773"/>
    </location>
</feature>
<dbReference type="Gene3D" id="3.30.342.10">
    <property type="entry name" value="DNA Polymerase, chain B, domain 1"/>
    <property type="match status" value="1"/>
</dbReference>
<dbReference type="InterPro" id="IPR030559">
    <property type="entry name" value="PolZ_Rev3"/>
</dbReference>
<dbReference type="GO" id="GO:0005634">
    <property type="term" value="C:nucleus"/>
    <property type="evidence" value="ECO:0007669"/>
    <property type="project" value="TreeGrafter"/>
</dbReference>
<keyword evidence="6" id="KW-1185">Reference proteome</keyword>
<dbReference type="GO" id="GO:0000724">
    <property type="term" value="P:double-strand break repair via homologous recombination"/>
    <property type="evidence" value="ECO:0007669"/>
    <property type="project" value="TreeGrafter"/>
</dbReference>
<dbReference type="PANTHER" id="PTHR45812:SF1">
    <property type="entry name" value="DNA POLYMERASE ZETA CATALYTIC SUBUNIT"/>
    <property type="match status" value="1"/>
</dbReference>
<comment type="catalytic activity">
    <reaction evidence="1">
        <text>DNA(n) + a 2'-deoxyribonucleoside 5'-triphosphate = DNA(n+1) + diphosphate</text>
        <dbReference type="Rhea" id="RHEA:22508"/>
        <dbReference type="Rhea" id="RHEA-COMP:17339"/>
        <dbReference type="Rhea" id="RHEA-COMP:17340"/>
        <dbReference type="ChEBI" id="CHEBI:33019"/>
        <dbReference type="ChEBI" id="CHEBI:61560"/>
        <dbReference type="ChEBI" id="CHEBI:173112"/>
        <dbReference type="EC" id="2.7.7.7"/>
    </reaction>
</comment>
<feature type="domain" description="DNA polymerase delta/zeta catalytic subunit N-terminal" evidence="4">
    <location>
        <begin position="31"/>
        <end position="109"/>
    </location>
</feature>
<evidence type="ECO:0000256" key="1">
    <source>
        <dbReference type="ARBA" id="ARBA00049244"/>
    </source>
</evidence>
<feature type="compositionally biased region" description="Basic and acidic residues" evidence="2">
    <location>
        <begin position="460"/>
        <end position="489"/>
    </location>
</feature>
<name>A0AAN7X2M9_ELEMC</name>
<evidence type="ECO:0000256" key="2">
    <source>
        <dbReference type="SAM" id="MobiDB-lite"/>
    </source>
</evidence>
<dbReference type="GO" id="GO:0016035">
    <property type="term" value="C:zeta DNA polymerase complex"/>
    <property type="evidence" value="ECO:0007669"/>
    <property type="project" value="InterPro"/>
</dbReference>
<organism evidence="5 6">
    <name type="scientific">Eleginops maclovinus</name>
    <name type="common">Patagonian blennie</name>
    <name type="synonym">Eleginus maclovinus</name>
    <dbReference type="NCBI Taxonomy" id="56733"/>
    <lineage>
        <taxon>Eukaryota</taxon>
        <taxon>Metazoa</taxon>
        <taxon>Chordata</taxon>
        <taxon>Craniata</taxon>
        <taxon>Vertebrata</taxon>
        <taxon>Euteleostomi</taxon>
        <taxon>Actinopterygii</taxon>
        <taxon>Neopterygii</taxon>
        <taxon>Teleostei</taxon>
        <taxon>Neoteleostei</taxon>
        <taxon>Acanthomorphata</taxon>
        <taxon>Eupercaria</taxon>
        <taxon>Perciformes</taxon>
        <taxon>Notothenioidei</taxon>
        <taxon>Eleginopidae</taxon>
        <taxon>Eleginops</taxon>
    </lineage>
</organism>
<accession>A0AAN7X2M9</accession>